<name>A0ABW2KNC1_9ACTN</name>
<keyword evidence="2" id="KW-1185">Reference proteome</keyword>
<proteinExistence type="predicted"/>
<comment type="caution">
    <text evidence="1">The sequence shown here is derived from an EMBL/GenBank/DDBJ whole genome shotgun (WGS) entry which is preliminary data.</text>
</comment>
<dbReference type="Proteomes" id="UP001596540">
    <property type="component" value="Unassembled WGS sequence"/>
</dbReference>
<accession>A0ABW2KNC1</accession>
<dbReference type="EMBL" id="JBHTBH010000020">
    <property type="protein sequence ID" value="MFC7331368.1"/>
    <property type="molecule type" value="Genomic_DNA"/>
</dbReference>
<gene>
    <name evidence="1" type="ORF">ACFQRF_26860</name>
</gene>
<evidence type="ECO:0000313" key="2">
    <source>
        <dbReference type="Proteomes" id="UP001596540"/>
    </source>
</evidence>
<organism evidence="1 2">
    <name type="scientific">Marinactinospora rubrisoli</name>
    <dbReference type="NCBI Taxonomy" id="2715399"/>
    <lineage>
        <taxon>Bacteria</taxon>
        <taxon>Bacillati</taxon>
        <taxon>Actinomycetota</taxon>
        <taxon>Actinomycetes</taxon>
        <taxon>Streptosporangiales</taxon>
        <taxon>Nocardiopsidaceae</taxon>
        <taxon>Marinactinospora</taxon>
    </lineage>
</organism>
<reference evidence="2" key="1">
    <citation type="journal article" date="2019" name="Int. J. Syst. Evol. Microbiol.">
        <title>The Global Catalogue of Microorganisms (GCM) 10K type strain sequencing project: providing services to taxonomists for standard genome sequencing and annotation.</title>
        <authorList>
            <consortium name="The Broad Institute Genomics Platform"/>
            <consortium name="The Broad Institute Genome Sequencing Center for Infectious Disease"/>
            <person name="Wu L."/>
            <person name="Ma J."/>
        </authorList>
    </citation>
    <scope>NUCLEOTIDE SEQUENCE [LARGE SCALE GENOMIC DNA]</scope>
    <source>
        <strain evidence="2">CGMCC 4.7382</strain>
    </source>
</reference>
<dbReference type="RefSeq" id="WP_379874171.1">
    <property type="nucleotide sequence ID" value="NZ_JBHTBH010000020.1"/>
</dbReference>
<sequence>MIHTEVFTIPARLSGLGYATPVLAVAADTAEETAGLPLITSAHRIDDEVMAYCHAAAVLGPIAVPRPWVEVVEGEYDRRAKIALLREPVPREVEAGDAELAAELGGRDVPAWAGRLVAGRLHAALRDVAVSAGRGVMDLMMDPTAPTTYPEWAEQILRET</sequence>
<protein>
    <submittedName>
        <fullName evidence="1">Uncharacterized protein</fullName>
    </submittedName>
</protein>
<evidence type="ECO:0000313" key="1">
    <source>
        <dbReference type="EMBL" id="MFC7331368.1"/>
    </source>
</evidence>